<comment type="caution">
    <text evidence="2">The sequence shown here is derived from an EMBL/GenBank/DDBJ whole genome shotgun (WGS) entry which is preliminary data.</text>
</comment>
<keyword evidence="3" id="KW-1185">Reference proteome</keyword>
<feature type="domain" description="Polymerase/histidinol phosphatase N-terminal" evidence="1">
    <location>
        <begin position="4"/>
        <end position="69"/>
    </location>
</feature>
<dbReference type="InterPro" id="IPR004013">
    <property type="entry name" value="PHP_dom"/>
</dbReference>
<protein>
    <submittedName>
        <fullName evidence="2">PHP domain-containing protein</fullName>
    </submittedName>
</protein>
<dbReference type="InterPro" id="IPR052018">
    <property type="entry name" value="PHP_domain"/>
</dbReference>
<dbReference type="Pfam" id="PF02811">
    <property type="entry name" value="PHP"/>
    <property type="match status" value="1"/>
</dbReference>
<dbReference type="InterPro" id="IPR016195">
    <property type="entry name" value="Pol/histidinol_Pase-like"/>
</dbReference>
<dbReference type="Gene3D" id="3.20.20.140">
    <property type="entry name" value="Metal-dependent hydrolases"/>
    <property type="match status" value="1"/>
</dbReference>
<gene>
    <name evidence="2" type="ORF">G9U52_01315</name>
</gene>
<proteinExistence type="predicted"/>
<evidence type="ECO:0000313" key="3">
    <source>
        <dbReference type="Proteomes" id="UP001165962"/>
    </source>
</evidence>
<dbReference type="EMBL" id="JAAOIW010000001">
    <property type="protein sequence ID" value="NHN28466.1"/>
    <property type="molecule type" value="Genomic_DNA"/>
</dbReference>
<organism evidence="2 3">
    <name type="scientific">Paenibacillus agricola</name>
    <dbReference type="NCBI Taxonomy" id="2716264"/>
    <lineage>
        <taxon>Bacteria</taxon>
        <taxon>Bacillati</taxon>
        <taxon>Bacillota</taxon>
        <taxon>Bacilli</taxon>
        <taxon>Bacillales</taxon>
        <taxon>Paenibacillaceae</taxon>
        <taxon>Paenibacillus</taxon>
    </lineage>
</organism>
<dbReference type="SUPFAM" id="SSF89550">
    <property type="entry name" value="PHP domain-like"/>
    <property type="match status" value="1"/>
</dbReference>
<dbReference type="Proteomes" id="UP001165962">
    <property type="component" value="Unassembled WGS sequence"/>
</dbReference>
<dbReference type="InterPro" id="IPR003141">
    <property type="entry name" value="Pol/His_phosphatase_N"/>
</dbReference>
<dbReference type="CDD" id="cd07438">
    <property type="entry name" value="PHP_HisPPase_AMP"/>
    <property type="match status" value="1"/>
</dbReference>
<sequence length="294" mass="31958">MLYADLHSHTFASDGMQTPTDNVRIATEAGLGAIAITDHDTVAGVDEALTAGKELGILVVPGVEISTVSQGEDIHILGYWMDHHNEQFLKRLAELRSVRDQRNEMMLEQLNELGVPITMEEVRASLKASKKIDETLGRPHIADALLRKGHVATIAEAFDRYLGKDGAAYVNPPRIEPSTAIRWIKEAGGVPVLAHPGLYGQDELIEPLVECGLAGIEVYHADHTPAQEVHYLAIANKHQLIATAGSDFHGERNGIIFHSPIGSKKIDVSVVQLLLKAKQPIAGRDSLKDSEEGT</sequence>
<dbReference type="SMART" id="SM00481">
    <property type="entry name" value="POLIIIAc"/>
    <property type="match status" value="1"/>
</dbReference>
<name>A0ABX0J2W3_9BACL</name>
<evidence type="ECO:0000259" key="1">
    <source>
        <dbReference type="SMART" id="SM00481"/>
    </source>
</evidence>
<evidence type="ECO:0000313" key="2">
    <source>
        <dbReference type="EMBL" id="NHN28466.1"/>
    </source>
</evidence>
<dbReference type="PANTHER" id="PTHR42924">
    <property type="entry name" value="EXONUCLEASE"/>
    <property type="match status" value="1"/>
</dbReference>
<dbReference type="Gene3D" id="1.10.150.650">
    <property type="match status" value="1"/>
</dbReference>
<dbReference type="PANTHER" id="PTHR42924:SF3">
    <property type="entry name" value="POLYMERASE_HISTIDINOL PHOSPHATASE N-TERMINAL DOMAIN-CONTAINING PROTEIN"/>
    <property type="match status" value="1"/>
</dbReference>
<accession>A0ABX0J2W3</accession>
<reference evidence="2" key="1">
    <citation type="submission" date="2020-03" db="EMBL/GenBank/DDBJ databases">
        <title>Draft sequencing of Paenibacilllus sp. S3N08.</title>
        <authorList>
            <person name="Kim D.-U."/>
        </authorList>
    </citation>
    <scope>NUCLEOTIDE SEQUENCE</scope>
    <source>
        <strain evidence="2">S3N08</strain>
    </source>
</reference>
<dbReference type="RefSeq" id="WP_166145018.1">
    <property type="nucleotide sequence ID" value="NZ_JAAOIW010000001.1"/>
</dbReference>